<dbReference type="InterPro" id="IPR015500">
    <property type="entry name" value="Peptidase_S8_subtilisin-rel"/>
</dbReference>
<evidence type="ECO:0000256" key="8">
    <source>
        <dbReference type="PIRSR" id="PIRSR615500-1"/>
    </source>
</evidence>
<feature type="signal peptide" evidence="10">
    <location>
        <begin position="1"/>
        <end position="27"/>
    </location>
</feature>
<feature type="active site" description="Charge relay system" evidence="8 9">
    <location>
        <position position="166"/>
    </location>
</feature>
<dbReference type="Gene3D" id="3.50.30.30">
    <property type="match status" value="1"/>
</dbReference>
<keyword evidence="4 10" id="KW-0732">Signal</keyword>
<dbReference type="InterPro" id="IPR000209">
    <property type="entry name" value="Peptidase_S8/S53_dom"/>
</dbReference>
<keyword evidence="15" id="KW-1185">Reference proteome</keyword>
<dbReference type="InterPro" id="IPR034197">
    <property type="entry name" value="Peptidases_S8_3"/>
</dbReference>
<dbReference type="AlphaFoldDB" id="A0A833RIV3"/>
<dbReference type="InterPro" id="IPR037045">
    <property type="entry name" value="S8pro/Inhibitor_I9_sf"/>
</dbReference>
<feature type="active site" description="Charge relay system" evidence="8 9">
    <location>
        <position position="560"/>
    </location>
</feature>
<evidence type="ECO:0000259" key="13">
    <source>
        <dbReference type="Pfam" id="PF17766"/>
    </source>
</evidence>
<proteinExistence type="inferred from homology"/>
<dbReference type="PROSITE" id="PS51892">
    <property type="entry name" value="SUBTILASE"/>
    <property type="match status" value="1"/>
</dbReference>
<evidence type="ECO:0000256" key="5">
    <source>
        <dbReference type="ARBA" id="ARBA00022801"/>
    </source>
</evidence>
<dbReference type="SUPFAM" id="SSF52743">
    <property type="entry name" value="Subtilisin-like"/>
    <property type="match status" value="1"/>
</dbReference>
<dbReference type="OrthoDB" id="640735at2759"/>
<evidence type="ECO:0000313" key="15">
    <source>
        <dbReference type="Proteomes" id="UP000623129"/>
    </source>
</evidence>
<comment type="similarity">
    <text evidence="2 9">Belongs to the peptidase S8 family.</text>
</comment>
<dbReference type="InterPro" id="IPR041469">
    <property type="entry name" value="Subtilisin-like_FN3"/>
</dbReference>
<keyword evidence="7" id="KW-0325">Glycoprotein</keyword>
<evidence type="ECO:0000259" key="11">
    <source>
        <dbReference type="Pfam" id="PF00082"/>
    </source>
</evidence>
<dbReference type="Pfam" id="PF17766">
    <property type="entry name" value="fn3_6"/>
    <property type="match status" value="1"/>
</dbReference>
<dbReference type="InterPro" id="IPR036852">
    <property type="entry name" value="Peptidase_S8/S53_dom_sf"/>
</dbReference>
<dbReference type="CDD" id="cd02120">
    <property type="entry name" value="PA_subtilisin_like"/>
    <property type="match status" value="1"/>
</dbReference>
<evidence type="ECO:0000256" key="1">
    <source>
        <dbReference type="ARBA" id="ARBA00004613"/>
    </source>
</evidence>
<dbReference type="PANTHER" id="PTHR10795">
    <property type="entry name" value="PROPROTEIN CONVERTASE SUBTILISIN/KEXIN"/>
    <property type="match status" value="1"/>
</dbReference>
<dbReference type="Proteomes" id="UP000623129">
    <property type="component" value="Unassembled WGS sequence"/>
</dbReference>
<name>A0A833RIV3_9POAL</name>
<dbReference type="InterPro" id="IPR022398">
    <property type="entry name" value="Peptidase_S8_His-AS"/>
</dbReference>
<keyword evidence="3 9" id="KW-0645">Protease</keyword>
<dbReference type="PROSITE" id="PS00136">
    <property type="entry name" value="SUBTILASE_ASP"/>
    <property type="match status" value="1"/>
</dbReference>
<dbReference type="Gene3D" id="2.60.40.2310">
    <property type="match status" value="1"/>
</dbReference>
<evidence type="ECO:0000259" key="12">
    <source>
        <dbReference type="Pfam" id="PF05922"/>
    </source>
</evidence>
<dbReference type="InterPro" id="IPR010259">
    <property type="entry name" value="S8pro/Inhibitor_I9"/>
</dbReference>
<comment type="caution">
    <text evidence="14">The sequence shown here is derived from an EMBL/GenBank/DDBJ whole genome shotgun (WGS) entry which is preliminary data.</text>
</comment>
<accession>A0A833RIV3</accession>
<dbReference type="Pfam" id="PF05922">
    <property type="entry name" value="Inhibitor_I9"/>
    <property type="match status" value="1"/>
</dbReference>
<feature type="active site" description="Charge relay system" evidence="8 9">
    <location>
        <position position="227"/>
    </location>
</feature>
<dbReference type="Gene3D" id="3.40.50.200">
    <property type="entry name" value="Peptidase S8/S53 domain"/>
    <property type="match status" value="1"/>
</dbReference>
<dbReference type="PROSITE" id="PS00137">
    <property type="entry name" value="SUBTILASE_HIS"/>
    <property type="match status" value="1"/>
</dbReference>
<evidence type="ECO:0000256" key="9">
    <source>
        <dbReference type="PROSITE-ProRule" id="PRU01240"/>
    </source>
</evidence>
<comment type="subcellular location">
    <subcellularLocation>
        <location evidence="1">Secreted</location>
    </subcellularLocation>
</comment>
<keyword evidence="6 9" id="KW-0720">Serine protease</keyword>
<protein>
    <submittedName>
        <fullName evidence="14">Subtilisin-like protease</fullName>
    </submittedName>
</protein>
<dbReference type="PRINTS" id="PR00723">
    <property type="entry name" value="SUBTILISIN"/>
</dbReference>
<evidence type="ECO:0000256" key="10">
    <source>
        <dbReference type="SAM" id="SignalP"/>
    </source>
</evidence>
<feature type="chain" id="PRO_5032564954" evidence="10">
    <location>
        <begin position="28"/>
        <end position="777"/>
    </location>
</feature>
<keyword evidence="5 9" id="KW-0378">Hydrolase</keyword>
<dbReference type="GO" id="GO:0006508">
    <property type="term" value="P:proteolysis"/>
    <property type="evidence" value="ECO:0007669"/>
    <property type="project" value="UniProtKB-KW"/>
</dbReference>
<dbReference type="InterPro" id="IPR045051">
    <property type="entry name" value="SBT"/>
</dbReference>
<organism evidence="14 15">
    <name type="scientific">Carex littledalei</name>
    <dbReference type="NCBI Taxonomy" id="544730"/>
    <lineage>
        <taxon>Eukaryota</taxon>
        <taxon>Viridiplantae</taxon>
        <taxon>Streptophyta</taxon>
        <taxon>Embryophyta</taxon>
        <taxon>Tracheophyta</taxon>
        <taxon>Spermatophyta</taxon>
        <taxon>Magnoliopsida</taxon>
        <taxon>Liliopsida</taxon>
        <taxon>Poales</taxon>
        <taxon>Cyperaceae</taxon>
        <taxon>Cyperoideae</taxon>
        <taxon>Cariceae</taxon>
        <taxon>Carex</taxon>
        <taxon>Carex subgen. Euthyceras</taxon>
    </lineage>
</organism>
<sequence length="777" mass="83646">MEFSKVHFLLFFVYSFLILSQISLATSDNGNDQLKTYIVFVRDTANRVIPATADDVIQNITNNVIHKIEHLAEWYISLLSSVVPDRSRFIYSYRSLINGFAAQLTAQEVEELSKQEWFAGALPSKQYKITTTHTPAFLGLHPPSIDPRGAWNITNLGEGVIIGIIDTGITPDHPSFRDDHLPPPPTKWRGHCDFGPSLCNKKLIGARRVLNATEGRGHYPPIDKEGHGTHVASTAAGAFVNGAGAYGSAVGTASGMAPRAHLAMYQACNEYGRCDGADVLKAMEYAINDGVDVISLSLGLMENSDGHHVYEDHVAIGAFKATLQGIVVSCAAGNSGPSLGTLNNDAPWILTVGASVTDRRELVVVELSNGTKFDGRAVMQPKNWPRGMFPLAHLGIKELNGYLDIPPCTGKMDKRKVGGKILVCSLDGEDPFQKSQEMRAAGVRGVIFVNLNYFGLEDITLKYDFPYAQVLYADGVKIFNYINSSKNAAATFSFRGTVMNKPHSPSLASFSSRGPSLPFPGILKPDIVGPGSSILGAVPPTFLDRTTNKSLLFDFMSGTSMATPHLSGIAALVKKAHPNWSPAAIKSAIMTTARIFDNNGGLITDSGPIPGPADLYGIGAGQVDPTRAIDPGLVYDLNGSDYIRLLCGSGLTDDQIGIIISPLPPVTCSKVGKISQEQLNYPSITVSLKPNSTVVISRTVTNVGLSASTYQAKINTPRGISAVVQPALLRFNAKNEKITFTVTFKWTGSVSYPLRGQLVWLSSKQVVRSPISIILLN</sequence>
<dbReference type="EMBL" id="SWLB01000008">
    <property type="protein sequence ID" value="KAF3336143.1"/>
    <property type="molecule type" value="Genomic_DNA"/>
</dbReference>
<evidence type="ECO:0000256" key="3">
    <source>
        <dbReference type="ARBA" id="ARBA00022670"/>
    </source>
</evidence>
<evidence type="ECO:0000256" key="6">
    <source>
        <dbReference type="ARBA" id="ARBA00022825"/>
    </source>
</evidence>
<dbReference type="GO" id="GO:0004252">
    <property type="term" value="F:serine-type endopeptidase activity"/>
    <property type="evidence" value="ECO:0007669"/>
    <property type="project" value="UniProtKB-UniRule"/>
</dbReference>
<dbReference type="Pfam" id="PF00082">
    <property type="entry name" value="Peptidase_S8"/>
    <property type="match status" value="1"/>
</dbReference>
<dbReference type="Gene3D" id="3.30.70.80">
    <property type="entry name" value="Peptidase S8 propeptide/proteinase inhibitor I9"/>
    <property type="match status" value="1"/>
</dbReference>
<evidence type="ECO:0000256" key="2">
    <source>
        <dbReference type="ARBA" id="ARBA00011073"/>
    </source>
</evidence>
<gene>
    <name evidence="14" type="ORF">FCM35_KLT20650</name>
</gene>
<feature type="domain" description="Inhibitor I9" evidence="12">
    <location>
        <begin position="67"/>
        <end position="128"/>
    </location>
</feature>
<feature type="domain" description="Peptidase S8/S53" evidence="11">
    <location>
        <begin position="157"/>
        <end position="619"/>
    </location>
</feature>
<evidence type="ECO:0000313" key="14">
    <source>
        <dbReference type="EMBL" id="KAF3336143.1"/>
    </source>
</evidence>
<dbReference type="CDD" id="cd04852">
    <property type="entry name" value="Peptidases_S8_3"/>
    <property type="match status" value="1"/>
</dbReference>
<dbReference type="InterPro" id="IPR023827">
    <property type="entry name" value="Peptidase_S8_Asp-AS"/>
</dbReference>
<evidence type="ECO:0000256" key="7">
    <source>
        <dbReference type="ARBA" id="ARBA00023180"/>
    </source>
</evidence>
<feature type="domain" description="Subtilisin-like protease fibronectin type-III" evidence="13">
    <location>
        <begin position="678"/>
        <end position="773"/>
    </location>
</feature>
<reference evidence="14" key="1">
    <citation type="submission" date="2020-01" db="EMBL/GenBank/DDBJ databases">
        <title>Genome sequence of Kobresia littledalei, the first chromosome-level genome in the family Cyperaceae.</title>
        <authorList>
            <person name="Qu G."/>
        </authorList>
    </citation>
    <scope>NUCLEOTIDE SEQUENCE</scope>
    <source>
        <strain evidence="14">C.B.Clarke</strain>
        <tissue evidence="14">Leaf</tissue>
    </source>
</reference>
<dbReference type="GO" id="GO:0005576">
    <property type="term" value="C:extracellular region"/>
    <property type="evidence" value="ECO:0007669"/>
    <property type="project" value="UniProtKB-SubCell"/>
</dbReference>
<evidence type="ECO:0000256" key="4">
    <source>
        <dbReference type="ARBA" id="ARBA00022729"/>
    </source>
</evidence>